<keyword evidence="4 7" id="KW-0067">ATP-binding</keyword>
<evidence type="ECO:0000259" key="9">
    <source>
        <dbReference type="Pfam" id="PF19269"/>
    </source>
</evidence>
<organism evidence="10 11">
    <name type="scientific">Irregularibacter muris</name>
    <dbReference type="NCBI Taxonomy" id="1796619"/>
    <lineage>
        <taxon>Bacteria</taxon>
        <taxon>Bacillati</taxon>
        <taxon>Bacillota</taxon>
        <taxon>Clostridia</taxon>
        <taxon>Eubacteriales</taxon>
        <taxon>Eubacteriaceae</taxon>
        <taxon>Irregularibacter</taxon>
    </lineage>
</organism>
<dbReference type="AlphaFoldDB" id="A0AAE3KYL5"/>
<keyword evidence="11" id="KW-1185">Reference proteome</keyword>
<dbReference type="GO" id="GO:0004818">
    <property type="term" value="F:glutamate-tRNA ligase activity"/>
    <property type="evidence" value="ECO:0007669"/>
    <property type="project" value="UniProtKB-UniRule"/>
</dbReference>
<dbReference type="InterPro" id="IPR045462">
    <property type="entry name" value="aa-tRNA-synth_I_cd-bd"/>
</dbReference>
<dbReference type="InterPro" id="IPR033910">
    <property type="entry name" value="GluRS_core"/>
</dbReference>
<proteinExistence type="inferred from homology"/>
<feature type="binding site" evidence="7">
    <location>
        <position position="260"/>
    </location>
    <ligand>
        <name>ATP</name>
        <dbReference type="ChEBI" id="CHEBI:30616"/>
    </ligand>
</feature>
<keyword evidence="3 7" id="KW-0547">Nucleotide-binding</keyword>
<protein>
    <recommendedName>
        <fullName evidence="7">Glutamate--tRNA ligase</fullName>
        <ecNumber evidence="7">6.1.1.17</ecNumber>
    </recommendedName>
    <alternativeName>
        <fullName evidence="7">Glutamyl-tRNA synthetase</fullName>
        <shortName evidence="7">GluRS</shortName>
    </alternativeName>
</protein>
<reference evidence="10" key="1">
    <citation type="submission" date="2022-07" db="EMBL/GenBank/DDBJ databases">
        <title>Enhanced cultured diversity of the mouse gut microbiota enables custom-made synthetic communities.</title>
        <authorList>
            <person name="Afrizal A."/>
        </authorList>
    </citation>
    <scope>NUCLEOTIDE SEQUENCE</scope>
    <source>
        <strain evidence="10">DSM 28593</strain>
    </source>
</reference>
<dbReference type="InterPro" id="IPR020058">
    <property type="entry name" value="Glu/Gln-tRNA-synth_Ib_cat-dom"/>
</dbReference>
<evidence type="ECO:0000259" key="8">
    <source>
        <dbReference type="Pfam" id="PF00749"/>
    </source>
</evidence>
<evidence type="ECO:0000256" key="2">
    <source>
        <dbReference type="ARBA" id="ARBA00022598"/>
    </source>
</evidence>
<comment type="catalytic activity">
    <reaction evidence="7">
        <text>tRNA(Glu) + L-glutamate + ATP = L-glutamyl-tRNA(Glu) + AMP + diphosphate</text>
        <dbReference type="Rhea" id="RHEA:23540"/>
        <dbReference type="Rhea" id="RHEA-COMP:9663"/>
        <dbReference type="Rhea" id="RHEA-COMP:9680"/>
        <dbReference type="ChEBI" id="CHEBI:29985"/>
        <dbReference type="ChEBI" id="CHEBI:30616"/>
        <dbReference type="ChEBI" id="CHEBI:33019"/>
        <dbReference type="ChEBI" id="CHEBI:78442"/>
        <dbReference type="ChEBI" id="CHEBI:78520"/>
        <dbReference type="ChEBI" id="CHEBI:456215"/>
        <dbReference type="EC" id="6.1.1.17"/>
    </reaction>
</comment>
<dbReference type="EC" id="6.1.1.17" evidence="7"/>
<dbReference type="InterPro" id="IPR014729">
    <property type="entry name" value="Rossmann-like_a/b/a_fold"/>
</dbReference>
<dbReference type="HAMAP" id="MF_00022">
    <property type="entry name" value="Glu_tRNA_synth_type1"/>
    <property type="match status" value="1"/>
</dbReference>
<dbReference type="GO" id="GO:0008270">
    <property type="term" value="F:zinc ion binding"/>
    <property type="evidence" value="ECO:0007669"/>
    <property type="project" value="InterPro"/>
</dbReference>
<comment type="subcellular location">
    <subcellularLocation>
        <location evidence="7">Cytoplasm</location>
    </subcellularLocation>
</comment>
<dbReference type="Gene3D" id="1.10.10.350">
    <property type="match status" value="1"/>
</dbReference>
<feature type="short sequence motif" description="'HIGH' region" evidence="7">
    <location>
        <begin position="9"/>
        <end position="19"/>
    </location>
</feature>
<dbReference type="GO" id="GO:0000049">
    <property type="term" value="F:tRNA binding"/>
    <property type="evidence" value="ECO:0007669"/>
    <property type="project" value="InterPro"/>
</dbReference>
<dbReference type="InterPro" id="IPR000924">
    <property type="entry name" value="Glu/Gln-tRNA-synth"/>
</dbReference>
<evidence type="ECO:0000256" key="7">
    <source>
        <dbReference type="HAMAP-Rule" id="MF_00022"/>
    </source>
</evidence>
<evidence type="ECO:0000256" key="6">
    <source>
        <dbReference type="ARBA" id="ARBA00023146"/>
    </source>
</evidence>
<feature type="short sequence motif" description="'KMSKS' region" evidence="7">
    <location>
        <begin position="257"/>
        <end position="261"/>
    </location>
</feature>
<feature type="domain" description="Aminoacyl-tRNA synthetase class I anticodon-binding" evidence="9">
    <location>
        <begin position="342"/>
        <end position="486"/>
    </location>
</feature>
<keyword evidence="2 7" id="KW-0436">Ligase</keyword>
<dbReference type="FunFam" id="3.40.50.620:FF:000045">
    <property type="entry name" value="Glutamate--tRNA ligase, mitochondrial"/>
    <property type="match status" value="1"/>
</dbReference>
<dbReference type="Pfam" id="PF00749">
    <property type="entry name" value="tRNA-synt_1c"/>
    <property type="match status" value="1"/>
</dbReference>
<comment type="caution">
    <text evidence="7">Lacks conserved residue(s) required for the propagation of feature annotation.</text>
</comment>
<sequence>MMVRVRFAPSPTGYLHIGGLRTALYNYLFAKKNNGTMVLRIEDTDQNRLVEGAIEGLIQSMNWAEVYHEEGPFIQEGRIIQKGENGPYIQSERLPIYKEYIQKLLDNGWAYYCFCSKERLDKVRDEQKAKGDIARYDGHCRNLSQEEIEAKLKEGQPYVIRLKLPENRLVTFDDIVRGHIEVNTNDLDDQVLIKSDGYPTYHFAVIVDDYLMGITHIIRGEEWLPSTPKHVLLYEAFGWDAPQFVHLPNILNQDRKKLSKRQGDVAVEDFMKKGYLPEALVNFIALLGWSPGNEEEIFSIEELGQLFDLERVNKSGAVFDVSKLNWMNAHYIREASVERITKLSIPYLLETGYIQEEDLEKRYEWIEMMVESIKDKVSYLSQIPEQAALFFKDEISLEDQECHDILQGEQIPKLITVFREKIQKTENLDPTIAKGIFKEIQKEEGIKGKNLFMPVRIMLTGQMHGPDLMKIITVLGEKRIVERLNYVEDQYIS</sequence>
<evidence type="ECO:0000313" key="10">
    <source>
        <dbReference type="EMBL" id="MCR1897675.1"/>
    </source>
</evidence>
<dbReference type="InterPro" id="IPR004527">
    <property type="entry name" value="Glu-tRNA-ligase_bac/mito"/>
</dbReference>
<dbReference type="GO" id="GO:0005737">
    <property type="term" value="C:cytoplasm"/>
    <property type="evidence" value="ECO:0007669"/>
    <property type="project" value="UniProtKB-SubCell"/>
</dbReference>
<dbReference type="GO" id="GO:0005524">
    <property type="term" value="F:ATP binding"/>
    <property type="evidence" value="ECO:0007669"/>
    <property type="project" value="UniProtKB-UniRule"/>
</dbReference>
<evidence type="ECO:0000313" key="11">
    <source>
        <dbReference type="Proteomes" id="UP001205748"/>
    </source>
</evidence>
<dbReference type="Pfam" id="PF19269">
    <property type="entry name" value="Anticodon_2"/>
    <property type="match status" value="1"/>
</dbReference>
<keyword evidence="7" id="KW-0963">Cytoplasm</keyword>
<dbReference type="SUPFAM" id="SSF52374">
    <property type="entry name" value="Nucleotidylyl transferase"/>
    <property type="match status" value="1"/>
</dbReference>
<evidence type="ECO:0000256" key="4">
    <source>
        <dbReference type="ARBA" id="ARBA00022840"/>
    </source>
</evidence>
<dbReference type="Gene3D" id="3.40.50.620">
    <property type="entry name" value="HUPs"/>
    <property type="match status" value="1"/>
</dbReference>
<feature type="domain" description="Glutamyl/glutaminyl-tRNA synthetase class Ib catalytic" evidence="8">
    <location>
        <begin position="2"/>
        <end position="326"/>
    </location>
</feature>
<gene>
    <name evidence="7 10" type="primary">gltX</name>
    <name evidence="10" type="ORF">NSA47_01545</name>
</gene>
<comment type="caution">
    <text evidence="10">The sequence shown here is derived from an EMBL/GenBank/DDBJ whole genome shotgun (WGS) entry which is preliminary data.</text>
</comment>
<keyword evidence="6 7" id="KW-0030">Aminoacyl-tRNA synthetase</keyword>
<comment type="subunit">
    <text evidence="7">Monomer.</text>
</comment>
<dbReference type="NCBIfam" id="TIGR00464">
    <property type="entry name" value="gltX_bact"/>
    <property type="match status" value="1"/>
</dbReference>
<name>A0AAE3KYL5_9FIRM</name>
<dbReference type="GO" id="GO:0006424">
    <property type="term" value="P:glutamyl-tRNA aminoacylation"/>
    <property type="evidence" value="ECO:0007669"/>
    <property type="project" value="UniProtKB-UniRule"/>
</dbReference>
<dbReference type="InterPro" id="IPR020751">
    <property type="entry name" value="aa-tRNA-synth_I_codon-bd_sub2"/>
</dbReference>
<dbReference type="PANTHER" id="PTHR43311">
    <property type="entry name" value="GLUTAMATE--TRNA LIGASE"/>
    <property type="match status" value="1"/>
</dbReference>
<keyword evidence="5 7" id="KW-0648">Protein biosynthesis</keyword>
<dbReference type="InterPro" id="IPR001412">
    <property type="entry name" value="aa-tRNA-synth_I_CS"/>
</dbReference>
<comment type="similarity">
    <text evidence="1 7">Belongs to the class-I aminoacyl-tRNA synthetase family. Glutamate--tRNA ligase type 1 subfamily.</text>
</comment>
<dbReference type="InterPro" id="IPR008925">
    <property type="entry name" value="aa_tRNA-synth_I_cd-bd_sf"/>
</dbReference>
<dbReference type="InterPro" id="IPR049940">
    <property type="entry name" value="GluQ/Sye"/>
</dbReference>
<dbReference type="PANTHER" id="PTHR43311:SF2">
    <property type="entry name" value="GLUTAMATE--TRNA LIGASE, MITOCHONDRIAL-RELATED"/>
    <property type="match status" value="1"/>
</dbReference>
<dbReference type="EMBL" id="JANKAS010000001">
    <property type="protein sequence ID" value="MCR1897675.1"/>
    <property type="molecule type" value="Genomic_DNA"/>
</dbReference>
<dbReference type="PROSITE" id="PS00178">
    <property type="entry name" value="AA_TRNA_LIGASE_I"/>
    <property type="match status" value="1"/>
</dbReference>
<evidence type="ECO:0000256" key="1">
    <source>
        <dbReference type="ARBA" id="ARBA00007894"/>
    </source>
</evidence>
<dbReference type="PRINTS" id="PR00987">
    <property type="entry name" value="TRNASYNTHGLU"/>
</dbReference>
<evidence type="ECO:0000256" key="3">
    <source>
        <dbReference type="ARBA" id="ARBA00022741"/>
    </source>
</evidence>
<accession>A0AAE3KYL5</accession>
<dbReference type="CDD" id="cd00808">
    <property type="entry name" value="GluRS_core"/>
    <property type="match status" value="1"/>
</dbReference>
<comment type="function">
    <text evidence="7">Catalyzes the attachment of glutamate to tRNA(Glu) in a two-step reaction: glutamate is first activated by ATP to form Glu-AMP and then transferred to the acceptor end of tRNA(Glu).</text>
</comment>
<dbReference type="Proteomes" id="UP001205748">
    <property type="component" value="Unassembled WGS sequence"/>
</dbReference>
<dbReference type="SUPFAM" id="SSF48163">
    <property type="entry name" value="An anticodon-binding domain of class I aminoacyl-tRNA synthetases"/>
    <property type="match status" value="1"/>
</dbReference>
<evidence type="ECO:0000256" key="5">
    <source>
        <dbReference type="ARBA" id="ARBA00022917"/>
    </source>
</evidence>